<feature type="region of interest" description="Disordered" evidence="1">
    <location>
        <begin position="289"/>
        <end position="314"/>
    </location>
</feature>
<evidence type="ECO:0000313" key="3">
    <source>
        <dbReference type="Proteomes" id="UP000502823"/>
    </source>
</evidence>
<protein>
    <submittedName>
        <fullName evidence="2">Uncharacterized protein</fullName>
    </submittedName>
</protein>
<name>A0A6L2PQV4_COPFO</name>
<dbReference type="OrthoDB" id="10559371at2759"/>
<dbReference type="InParanoid" id="A0A6L2PQV4"/>
<feature type="compositionally biased region" description="Low complexity" evidence="1">
    <location>
        <begin position="904"/>
        <end position="916"/>
    </location>
</feature>
<evidence type="ECO:0000313" key="2">
    <source>
        <dbReference type="EMBL" id="GFG32307.1"/>
    </source>
</evidence>
<organism evidence="2 3">
    <name type="scientific">Coptotermes formosanus</name>
    <name type="common">Formosan subterranean termite</name>
    <dbReference type="NCBI Taxonomy" id="36987"/>
    <lineage>
        <taxon>Eukaryota</taxon>
        <taxon>Metazoa</taxon>
        <taxon>Ecdysozoa</taxon>
        <taxon>Arthropoda</taxon>
        <taxon>Hexapoda</taxon>
        <taxon>Insecta</taxon>
        <taxon>Pterygota</taxon>
        <taxon>Neoptera</taxon>
        <taxon>Polyneoptera</taxon>
        <taxon>Dictyoptera</taxon>
        <taxon>Blattodea</taxon>
        <taxon>Blattoidea</taxon>
        <taxon>Termitoidae</taxon>
        <taxon>Rhinotermitidae</taxon>
        <taxon>Coptotermes</taxon>
    </lineage>
</organism>
<feature type="region of interest" description="Disordered" evidence="1">
    <location>
        <begin position="449"/>
        <end position="503"/>
    </location>
</feature>
<dbReference type="Proteomes" id="UP000502823">
    <property type="component" value="Unassembled WGS sequence"/>
</dbReference>
<reference evidence="3" key="1">
    <citation type="submission" date="2020-01" db="EMBL/GenBank/DDBJ databases">
        <title>Draft genome sequence of the Termite Coptotermes fromosanus.</title>
        <authorList>
            <person name="Itakura S."/>
            <person name="Yosikawa Y."/>
            <person name="Umezawa K."/>
        </authorList>
    </citation>
    <scope>NUCLEOTIDE SEQUENCE [LARGE SCALE GENOMIC DNA]</scope>
</reference>
<feature type="region of interest" description="Disordered" evidence="1">
    <location>
        <begin position="873"/>
        <end position="917"/>
    </location>
</feature>
<keyword evidence="3" id="KW-1185">Reference proteome</keyword>
<dbReference type="AlphaFoldDB" id="A0A6L2PQV4"/>
<comment type="caution">
    <text evidence="2">The sequence shown here is derived from an EMBL/GenBank/DDBJ whole genome shotgun (WGS) entry which is preliminary data.</text>
</comment>
<sequence length="940" mass="100757">MGIQDFCINKIEVAMTKLVLVVTLATAVLESYAIIVLDNTEQQGVTRRRPPLFMRDAFQQEQSAAESTRADVRAEGFRSSVVHKPASVDGPGGLTVQDPPKGWPFSEVHVNFNSHISENEAKDLPGIIAPRPDESRGKQQQHMQHQRYNKQIIHHHKPQQRQQLHHEQGNLIHPQHPVQQQNPQQKPHQAAATATNISGQLNNGFIQTADARKFKQPLPNLITTNGNQQSGIAPGNDGHETVNEPSENIPVTRAPISGLHTGYNLELITPAGTSANSNQILNVIKKEVSTSGSRLSEENVSSLNSNKQQQSNNPFVHTEPIRTQNQASSRVNVQQKEVGTGNNYVWREFSPGLEISSNAPQLTVGSHQIPTAAQEPGATGFKKGEQESSMSGNSATSNVGGQSGTKVQGVHLSNFDHANALGHSANFGYGDAMASLPPHLHTGVQHANQENSVTHSQGQAASEQEENTKYKSSDHNIIQSSLPDAGRSNKHMDTALGGINESPGNGQAVYNLGGQYNQQPTQQQPQIYSLLPQTSYSLLPTDHNVLTINPSLIQGVPGALILGNGLPAGHHNVLLSGQGLVNVGGHGASMQAVYIPMSGFRSSVLGNYQAQKGTVGGQHIGQVQQSPAVLVNSHVGEGIISIAPMPYLGLISGGLYGHTGIGGLHLLQGNMLGMQGLHGGTTSLHTGQSGGMLFGGNHFLSSSGGLASENQSNLAHEHYEPALQFELQAAGQQQQAQGSRHITMTAGKNLPSFQGAFPYQQQQVNKQHSLTPQINVHPNGFGVNILQQHPVPQKSFKTGGYQGLPAGRHRYPQQPSVFPAYDHAVGVPDRRYQTFSVAPQLHEPVLTASSHPSGFKLNSIEQEIPQPQTALKRNENVSKPISVPDAGTQLGGKTPHGWPKRYVSSNSGQPSSPASNYAFPANSPFLLGLKPPTANPSFMK</sequence>
<evidence type="ECO:0000256" key="1">
    <source>
        <dbReference type="SAM" id="MobiDB-lite"/>
    </source>
</evidence>
<feature type="region of interest" description="Disordered" evidence="1">
    <location>
        <begin position="372"/>
        <end position="405"/>
    </location>
</feature>
<feature type="compositionally biased region" description="Polar residues" evidence="1">
    <location>
        <begin position="387"/>
        <end position="405"/>
    </location>
</feature>
<feature type="compositionally biased region" description="Low complexity" evidence="1">
    <location>
        <begin position="298"/>
        <end position="313"/>
    </location>
</feature>
<feature type="compositionally biased region" description="Polar residues" evidence="1">
    <location>
        <begin position="449"/>
        <end position="462"/>
    </location>
</feature>
<proteinExistence type="predicted"/>
<dbReference type="EMBL" id="BLKM01000358">
    <property type="protein sequence ID" value="GFG32307.1"/>
    <property type="molecule type" value="Genomic_DNA"/>
</dbReference>
<gene>
    <name evidence="2" type="ORF">Cfor_02704</name>
</gene>
<accession>A0A6L2PQV4</accession>